<accession>D8RVP3</accession>
<dbReference type="STRING" id="88036.D8RVP3"/>
<dbReference type="FunCoup" id="D8RVP3">
    <property type="interactions" value="3819"/>
</dbReference>
<dbReference type="Pfam" id="PF13339">
    <property type="entry name" value="AATF-Che1"/>
    <property type="match status" value="1"/>
</dbReference>
<proteinExistence type="predicted"/>
<dbReference type="eggNOG" id="KOG2773">
    <property type="taxonomic scope" value="Eukaryota"/>
</dbReference>
<protein>
    <recommendedName>
        <fullName evidence="2">AATF leucine zipper-containing domain-containing protein</fullName>
    </recommendedName>
</protein>
<reference evidence="3 4" key="1">
    <citation type="journal article" date="2011" name="Science">
        <title>The Selaginella genome identifies genetic changes associated with the evolution of vascular plants.</title>
        <authorList>
            <person name="Banks J.A."/>
            <person name="Nishiyama T."/>
            <person name="Hasebe M."/>
            <person name="Bowman J.L."/>
            <person name="Gribskov M."/>
            <person name="dePamphilis C."/>
            <person name="Albert V.A."/>
            <person name="Aono N."/>
            <person name="Aoyama T."/>
            <person name="Ambrose B.A."/>
            <person name="Ashton N.W."/>
            <person name="Axtell M.J."/>
            <person name="Barker E."/>
            <person name="Barker M.S."/>
            <person name="Bennetzen J.L."/>
            <person name="Bonawitz N.D."/>
            <person name="Chapple C."/>
            <person name="Cheng C."/>
            <person name="Correa L.G."/>
            <person name="Dacre M."/>
            <person name="DeBarry J."/>
            <person name="Dreyer I."/>
            <person name="Elias M."/>
            <person name="Engstrom E.M."/>
            <person name="Estelle M."/>
            <person name="Feng L."/>
            <person name="Finet C."/>
            <person name="Floyd S.K."/>
            <person name="Frommer W.B."/>
            <person name="Fujita T."/>
            <person name="Gramzow L."/>
            <person name="Gutensohn M."/>
            <person name="Harholt J."/>
            <person name="Hattori M."/>
            <person name="Heyl A."/>
            <person name="Hirai T."/>
            <person name="Hiwatashi Y."/>
            <person name="Ishikawa M."/>
            <person name="Iwata M."/>
            <person name="Karol K.G."/>
            <person name="Koehler B."/>
            <person name="Kolukisaoglu U."/>
            <person name="Kubo M."/>
            <person name="Kurata T."/>
            <person name="Lalonde S."/>
            <person name="Li K."/>
            <person name="Li Y."/>
            <person name="Litt A."/>
            <person name="Lyons E."/>
            <person name="Manning G."/>
            <person name="Maruyama T."/>
            <person name="Michael T.P."/>
            <person name="Mikami K."/>
            <person name="Miyazaki S."/>
            <person name="Morinaga S."/>
            <person name="Murata T."/>
            <person name="Mueller-Roeber B."/>
            <person name="Nelson D.R."/>
            <person name="Obara M."/>
            <person name="Oguri Y."/>
            <person name="Olmstead R.G."/>
            <person name="Onodera N."/>
            <person name="Petersen B.L."/>
            <person name="Pils B."/>
            <person name="Prigge M."/>
            <person name="Rensing S.A."/>
            <person name="Riano-Pachon D.M."/>
            <person name="Roberts A.W."/>
            <person name="Sato Y."/>
            <person name="Scheller H.V."/>
            <person name="Schulz B."/>
            <person name="Schulz C."/>
            <person name="Shakirov E.V."/>
            <person name="Shibagaki N."/>
            <person name="Shinohara N."/>
            <person name="Shippen D.E."/>
            <person name="Soerensen I."/>
            <person name="Sotooka R."/>
            <person name="Sugimoto N."/>
            <person name="Sugita M."/>
            <person name="Sumikawa N."/>
            <person name="Tanurdzic M."/>
            <person name="Theissen G."/>
            <person name="Ulvskov P."/>
            <person name="Wakazuki S."/>
            <person name="Weng J.K."/>
            <person name="Willats W.W."/>
            <person name="Wipf D."/>
            <person name="Wolf P.G."/>
            <person name="Yang L."/>
            <person name="Zimmer A.D."/>
            <person name="Zhu Q."/>
            <person name="Mitros T."/>
            <person name="Hellsten U."/>
            <person name="Loque D."/>
            <person name="Otillar R."/>
            <person name="Salamov A."/>
            <person name="Schmutz J."/>
            <person name="Shapiro H."/>
            <person name="Lindquist E."/>
            <person name="Lucas S."/>
            <person name="Rokhsar D."/>
            <person name="Grigoriev I.V."/>
        </authorList>
    </citation>
    <scope>NUCLEOTIDE SEQUENCE [LARGE SCALE GENOMIC DNA]</scope>
</reference>
<dbReference type="Gramene" id="EFJ23991">
    <property type="protein sequence ID" value="EFJ23991"/>
    <property type="gene ID" value="SELMODRAFT_415306"/>
</dbReference>
<feature type="region of interest" description="Disordered" evidence="1">
    <location>
        <begin position="1"/>
        <end position="114"/>
    </location>
</feature>
<dbReference type="GO" id="GO:0005730">
    <property type="term" value="C:nucleolus"/>
    <property type="evidence" value="ECO:0000318"/>
    <property type="project" value="GO_Central"/>
</dbReference>
<dbReference type="PANTHER" id="PTHR15565">
    <property type="entry name" value="AATF PROTEIN APOPTOSIS ANTAGONIZING TRANSCRIPTION FACTOR"/>
    <property type="match status" value="1"/>
</dbReference>
<feature type="compositionally biased region" description="Acidic residues" evidence="1">
    <location>
        <begin position="13"/>
        <end position="24"/>
    </location>
</feature>
<dbReference type="HOGENOM" id="CLU_018299_0_1_1"/>
<evidence type="ECO:0000313" key="3">
    <source>
        <dbReference type="EMBL" id="EFJ23991.1"/>
    </source>
</evidence>
<dbReference type="InterPro" id="IPR039223">
    <property type="entry name" value="AATF/Bfr2"/>
</dbReference>
<gene>
    <name evidence="3" type="ORF">SELMODRAFT_415306</name>
</gene>
<keyword evidence="4" id="KW-1185">Reference proteome</keyword>
<evidence type="ECO:0000259" key="2">
    <source>
        <dbReference type="Pfam" id="PF13339"/>
    </source>
</evidence>
<feature type="domain" description="AATF leucine zipper-containing" evidence="2">
    <location>
        <begin position="145"/>
        <end position="268"/>
    </location>
</feature>
<name>D8RVP3_SELML</name>
<dbReference type="EMBL" id="GL377591">
    <property type="protein sequence ID" value="EFJ23991.1"/>
    <property type="molecule type" value="Genomic_DNA"/>
</dbReference>
<feature type="compositionally biased region" description="Basic and acidic residues" evidence="1">
    <location>
        <begin position="47"/>
        <end position="93"/>
    </location>
</feature>
<dbReference type="OrthoDB" id="5783963at2759"/>
<dbReference type="AlphaFoldDB" id="D8RVP3"/>
<evidence type="ECO:0000256" key="1">
    <source>
        <dbReference type="SAM" id="MobiDB-lite"/>
    </source>
</evidence>
<evidence type="ECO:0000313" key="4">
    <source>
        <dbReference type="Proteomes" id="UP000001514"/>
    </source>
</evidence>
<dbReference type="InParanoid" id="D8RVP3"/>
<dbReference type="PANTHER" id="PTHR15565:SF0">
    <property type="entry name" value="PROTEIN AATF"/>
    <property type="match status" value="1"/>
</dbReference>
<dbReference type="InterPro" id="IPR025160">
    <property type="entry name" value="AATF"/>
</dbReference>
<feature type="compositionally biased region" description="Low complexity" evidence="1">
    <location>
        <begin position="1"/>
        <end position="12"/>
    </location>
</feature>
<dbReference type="Proteomes" id="UP000001514">
    <property type="component" value="Unassembled WGS sequence"/>
</dbReference>
<sequence>MPAKAKAKAVASDSDEDSWDDEEAGFGQETQHLLQEQSSDGPDEVETFSKSDGRLRLRPDISLEGKEYSGRKSSRKDAFDGISDDDFHDRDDLQPAFSEEEDDDEKQVEKNVLDDDFEAVNKEYEDLNKEEQEMLKSLRGQNDVDIRKGRAVKNQMELWGSALHMRIALQKIVAGSNLLPQEEASSPSEAQQTLKAAALQTLDSLLDLENALLEQNREALDAYRKDSDVEQEIHSVSDSLDSAWQRLSNSYSRLIPYRDRTVDRWHRKTQISSGAAASRSKLKAFNQSISQQVAAAMKDTPRFIARMMRSEPSKTQTDTNDMETKTNEIKVLDDSEFYQQLLREFLESSNPTGLGKKLFL</sequence>
<dbReference type="KEGG" id="smo:SELMODRAFT_415306"/>
<dbReference type="OMA" id="GEHENNK"/>
<organism evidence="4">
    <name type="scientific">Selaginella moellendorffii</name>
    <name type="common">Spikemoss</name>
    <dbReference type="NCBI Taxonomy" id="88036"/>
    <lineage>
        <taxon>Eukaryota</taxon>
        <taxon>Viridiplantae</taxon>
        <taxon>Streptophyta</taxon>
        <taxon>Embryophyta</taxon>
        <taxon>Tracheophyta</taxon>
        <taxon>Lycopodiopsida</taxon>
        <taxon>Selaginellales</taxon>
        <taxon>Selaginellaceae</taxon>
        <taxon>Selaginella</taxon>
    </lineage>
</organism>
<feature type="compositionally biased region" description="Polar residues" evidence="1">
    <location>
        <begin position="28"/>
        <end position="40"/>
    </location>
</feature>